<keyword evidence="1" id="KW-0472">Membrane</keyword>
<evidence type="ECO:0000313" key="3">
    <source>
        <dbReference type="RefSeq" id="XP_035539751.1"/>
    </source>
</evidence>
<gene>
    <name evidence="3" type="primary">LOC109010401</name>
</gene>
<dbReference type="AlphaFoldDB" id="A0A6P9DX84"/>
<evidence type="ECO:0000313" key="2">
    <source>
        <dbReference type="Proteomes" id="UP000235220"/>
    </source>
</evidence>
<feature type="transmembrane region" description="Helical" evidence="1">
    <location>
        <begin position="69"/>
        <end position="90"/>
    </location>
</feature>
<keyword evidence="1" id="KW-0812">Transmembrane</keyword>
<organism evidence="2 3">
    <name type="scientific">Juglans regia</name>
    <name type="common">English walnut</name>
    <dbReference type="NCBI Taxonomy" id="51240"/>
    <lineage>
        <taxon>Eukaryota</taxon>
        <taxon>Viridiplantae</taxon>
        <taxon>Streptophyta</taxon>
        <taxon>Embryophyta</taxon>
        <taxon>Tracheophyta</taxon>
        <taxon>Spermatophyta</taxon>
        <taxon>Magnoliopsida</taxon>
        <taxon>eudicotyledons</taxon>
        <taxon>Gunneridae</taxon>
        <taxon>Pentapetalae</taxon>
        <taxon>rosids</taxon>
        <taxon>fabids</taxon>
        <taxon>Fagales</taxon>
        <taxon>Juglandaceae</taxon>
        <taxon>Juglans</taxon>
    </lineage>
</organism>
<dbReference type="Proteomes" id="UP000235220">
    <property type="component" value="Chromosome 12"/>
</dbReference>
<keyword evidence="2" id="KW-1185">Reference proteome</keyword>
<keyword evidence="1" id="KW-1133">Transmembrane helix</keyword>
<sequence length="113" mass="12275">MLPPSKRRIWLNTQIRHGSEPSTSPSDSLSHGVFTLPIVVEEVLERCSSTIRPHFAIANIGSGFSLIDAFWLVVLVFVLGLVVDLLGAAVDADKSKVVGTALCSKKRPTKKLH</sequence>
<name>A0A6P9DX84_JUGRE</name>
<evidence type="ECO:0000256" key="1">
    <source>
        <dbReference type="SAM" id="Phobius"/>
    </source>
</evidence>
<dbReference type="GeneID" id="109010401"/>
<dbReference type="KEGG" id="jre:109010401"/>
<proteinExistence type="predicted"/>
<dbReference type="InParanoid" id="A0A6P9DX84"/>
<reference evidence="3" key="1">
    <citation type="submission" date="2025-08" db="UniProtKB">
        <authorList>
            <consortium name="RefSeq"/>
        </authorList>
    </citation>
    <scope>IDENTIFICATION</scope>
    <source>
        <tissue evidence="3">Leaves</tissue>
    </source>
</reference>
<dbReference type="RefSeq" id="XP_035539751.1">
    <property type="nucleotide sequence ID" value="XM_035683858.1"/>
</dbReference>
<protein>
    <submittedName>
        <fullName evidence="3">Uncharacterized protein LOC109010401</fullName>
    </submittedName>
</protein>
<accession>A0A6P9DX84</accession>